<protein>
    <submittedName>
        <fullName evidence="2">Inner membrane protein YjdF</fullName>
    </submittedName>
</protein>
<keyword evidence="1" id="KW-0812">Transmembrane</keyword>
<proteinExistence type="predicted"/>
<dbReference type="EMBL" id="WTPX01000026">
    <property type="protein sequence ID" value="NNJ25123.1"/>
    <property type="molecule type" value="Genomic_DNA"/>
</dbReference>
<comment type="caution">
    <text evidence="2">The sequence shown here is derived from an EMBL/GenBank/DDBJ whole genome shotgun (WGS) entry which is preliminary data.</text>
</comment>
<dbReference type="Pfam" id="PF09997">
    <property type="entry name" value="DUF2238"/>
    <property type="match status" value="1"/>
</dbReference>
<feature type="transmembrane region" description="Helical" evidence="1">
    <location>
        <begin position="135"/>
        <end position="156"/>
    </location>
</feature>
<reference evidence="2 3" key="1">
    <citation type="journal article" date="2020" name="Syst. Appl. Microbiol.">
        <title>Alienimonas chondri sp. nov., a novel planctomycete isolated from the biofilm of the red alga Chondrus crispus.</title>
        <authorList>
            <person name="Vitorino I."/>
            <person name="Albuquerque L."/>
            <person name="Wiegand S."/>
            <person name="Kallscheuer N."/>
            <person name="da Costa M.S."/>
            <person name="Lobo-da-Cunha A."/>
            <person name="Jogler C."/>
            <person name="Lage O.M."/>
        </authorList>
    </citation>
    <scope>NUCLEOTIDE SEQUENCE [LARGE SCALE GENOMIC DNA]</scope>
    <source>
        <strain evidence="2 3">LzC2</strain>
    </source>
</reference>
<dbReference type="InterPro" id="IPR014509">
    <property type="entry name" value="YjdF-like"/>
</dbReference>
<dbReference type="RefSeq" id="WP_171184791.1">
    <property type="nucleotide sequence ID" value="NZ_WTPX01000026.1"/>
</dbReference>
<feature type="transmembrane region" description="Helical" evidence="1">
    <location>
        <begin position="186"/>
        <end position="204"/>
    </location>
</feature>
<evidence type="ECO:0000256" key="1">
    <source>
        <dbReference type="SAM" id="Phobius"/>
    </source>
</evidence>
<keyword evidence="1" id="KW-1133">Transmembrane helix</keyword>
<organism evidence="2 3">
    <name type="scientific">Alienimonas chondri</name>
    <dbReference type="NCBI Taxonomy" id="2681879"/>
    <lineage>
        <taxon>Bacteria</taxon>
        <taxon>Pseudomonadati</taxon>
        <taxon>Planctomycetota</taxon>
        <taxon>Planctomycetia</taxon>
        <taxon>Planctomycetales</taxon>
        <taxon>Planctomycetaceae</taxon>
        <taxon>Alienimonas</taxon>
    </lineage>
</organism>
<evidence type="ECO:0000313" key="2">
    <source>
        <dbReference type="EMBL" id="NNJ25123.1"/>
    </source>
</evidence>
<keyword evidence="1" id="KW-0472">Membrane</keyword>
<evidence type="ECO:0000313" key="3">
    <source>
        <dbReference type="Proteomes" id="UP000609651"/>
    </source>
</evidence>
<feature type="transmembrane region" description="Helical" evidence="1">
    <location>
        <begin position="63"/>
        <end position="84"/>
    </location>
</feature>
<dbReference type="Proteomes" id="UP000609651">
    <property type="component" value="Unassembled WGS sequence"/>
</dbReference>
<keyword evidence="3" id="KW-1185">Reference proteome</keyword>
<accession>A0ABX1VAM4</accession>
<name>A0ABX1VAM4_9PLAN</name>
<gene>
    <name evidence="2" type="primary">yjdF</name>
    <name evidence="2" type="ORF">LzC2_11860</name>
</gene>
<sequence length="219" mass="23301">MNSPRSNRSPTPWPGRFAALVGAITVLSAIAPPHPWEQFLQHLATPLVLGGLWLGGRRGWISGPAAAGVAVFFLLHAVAARFLYSTVPGGEHLTWFSLGGPEGRNHFDRLVHFCSGLLLAPIASELASRFGGMKTAWATGFGVCLLLAIAAVYEVFEWSLTAILNPAYADRYNGLQGDEWDAQKDMFLAGLGALLALPASVALARRTGSDRVARPAAPS</sequence>